<accession>A0A6C0BF51</accession>
<protein>
    <submittedName>
        <fullName evidence="1">Uncharacterized protein</fullName>
    </submittedName>
</protein>
<name>A0A6C0BF51_9ZZZZ</name>
<sequence length="312" mass="37074">MDGKDCSKCKEFKELENFSVRDGKHISICKQCNNVITKESKQRIRQKKRQALIDAGQILIPENSENKVCKYCKTEKNKDDFRHNRLKCLSCEQKDGREYRRSDYGKEKSKTWANNNPERVIELSAQTFQRNKIKIYARNSLRYKTETKYRVRVDHKNNLLSVYNSYIRSGKIWKVKHLGCDIEFFVKWIKFCFDDKMTLENHGSYWHFDHVIPVNLWDLENESDIAQCFNWANISPFHKRINMSKHDIVNQGQLLKHICKLNDFIDNHIFRNSLKSNINSLKQIEYTLNKNTISIQKKCARHLTMTGTPLEL</sequence>
<dbReference type="EMBL" id="MN739130">
    <property type="protein sequence ID" value="QHS90219.1"/>
    <property type="molecule type" value="Genomic_DNA"/>
</dbReference>
<proteinExistence type="predicted"/>
<organism evidence="1">
    <name type="scientific">viral metagenome</name>
    <dbReference type="NCBI Taxonomy" id="1070528"/>
    <lineage>
        <taxon>unclassified sequences</taxon>
        <taxon>metagenomes</taxon>
        <taxon>organismal metagenomes</taxon>
    </lineage>
</organism>
<reference evidence="1" key="1">
    <citation type="journal article" date="2020" name="Nature">
        <title>Giant virus diversity and host interactions through global metagenomics.</title>
        <authorList>
            <person name="Schulz F."/>
            <person name="Roux S."/>
            <person name="Paez-Espino D."/>
            <person name="Jungbluth S."/>
            <person name="Walsh D.A."/>
            <person name="Denef V.J."/>
            <person name="McMahon K.D."/>
            <person name="Konstantinidis K.T."/>
            <person name="Eloe-Fadrosh E.A."/>
            <person name="Kyrpides N.C."/>
            <person name="Woyke T."/>
        </authorList>
    </citation>
    <scope>NUCLEOTIDE SEQUENCE</scope>
    <source>
        <strain evidence="1">GVMAG-M-3300010160-60</strain>
    </source>
</reference>
<dbReference type="AlphaFoldDB" id="A0A6C0BF51"/>
<evidence type="ECO:0000313" key="1">
    <source>
        <dbReference type="EMBL" id="QHS90219.1"/>
    </source>
</evidence>